<dbReference type="SUPFAM" id="SSF48264">
    <property type="entry name" value="Cytochrome P450"/>
    <property type="match status" value="1"/>
</dbReference>
<feature type="binding site" description="axial binding residue" evidence="10">
    <location>
        <position position="479"/>
    </location>
    <ligand>
        <name>heme</name>
        <dbReference type="ChEBI" id="CHEBI:30413"/>
    </ligand>
    <ligandPart>
        <name>Fe</name>
        <dbReference type="ChEBI" id="CHEBI:18248"/>
    </ligandPart>
</feature>
<comment type="subcellular location">
    <subcellularLocation>
        <location evidence="2">Membrane</location>
    </subcellularLocation>
</comment>
<dbReference type="PANTHER" id="PTHR24279:SF120">
    <property type="entry name" value="CYTOCHROME P450"/>
    <property type="match status" value="1"/>
</dbReference>
<dbReference type="InterPro" id="IPR017972">
    <property type="entry name" value="Cyt_P450_CS"/>
</dbReference>
<organism evidence="12 13">
    <name type="scientific">Drosophila madeirensis</name>
    <name type="common">Fruit fly</name>
    <dbReference type="NCBI Taxonomy" id="30013"/>
    <lineage>
        <taxon>Eukaryota</taxon>
        <taxon>Metazoa</taxon>
        <taxon>Ecdysozoa</taxon>
        <taxon>Arthropoda</taxon>
        <taxon>Hexapoda</taxon>
        <taxon>Insecta</taxon>
        <taxon>Pterygota</taxon>
        <taxon>Neoptera</taxon>
        <taxon>Endopterygota</taxon>
        <taxon>Diptera</taxon>
        <taxon>Brachycera</taxon>
        <taxon>Muscomorpha</taxon>
        <taxon>Ephydroidea</taxon>
        <taxon>Drosophilidae</taxon>
        <taxon>Drosophila</taxon>
        <taxon>Sophophora</taxon>
    </lineage>
</organism>
<dbReference type="InterPro" id="IPR001128">
    <property type="entry name" value="Cyt_P450"/>
</dbReference>
<evidence type="ECO:0000256" key="3">
    <source>
        <dbReference type="ARBA" id="ARBA00010617"/>
    </source>
</evidence>
<evidence type="ECO:0000256" key="6">
    <source>
        <dbReference type="ARBA" id="ARBA00023002"/>
    </source>
</evidence>
<dbReference type="InterPro" id="IPR002401">
    <property type="entry name" value="Cyt_P450_E_grp-I"/>
</dbReference>
<evidence type="ECO:0000256" key="8">
    <source>
        <dbReference type="ARBA" id="ARBA00023033"/>
    </source>
</evidence>
<dbReference type="EMBL" id="AP029265">
    <property type="protein sequence ID" value="BFF97886.1"/>
    <property type="molecule type" value="Genomic_DNA"/>
</dbReference>
<evidence type="ECO:0000256" key="2">
    <source>
        <dbReference type="ARBA" id="ARBA00004370"/>
    </source>
</evidence>
<protein>
    <submittedName>
        <fullName evidence="12">Probable cytochrome P450 12c1 mitochondrial</fullName>
    </submittedName>
</protein>
<dbReference type="FunFam" id="1.10.630.10:FF:000006">
    <property type="entry name" value="Cytochrome P450 302a1, mitochondrial"/>
    <property type="match status" value="1"/>
</dbReference>
<keyword evidence="9" id="KW-0472">Membrane</keyword>
<evidence type="ECO:0000256" key="1">
    <source>
        <dbReference type="ARBA" id="ARBA00001971"/>
    </source>
</evidence>
<keyword evidence="5 10" id="KW-0479">Metal-binding</keyword>
<evidence type="ECO:0000256" key="4">
    <source>
        <dbReference type="ARBA" id="ARBA00022617"/>
    </source>
</evidence>
<comment type="cofactor">
    <cofactor evidence="1 10">
        <name>heme</name>
        <dbReference type="ChEBI" id="CHEBI:30413"/>
    </cofactor>
</comment>
<keyword evidence="8 11" id="KW-0503">Monooxygenase</keyword>
<evidence type="ECO:0000256" key="11">
    <source>
        <dbReference type="RuleBase" id="RU000461"/>
    </source>
</evidence>
<gene>
    <name evidence="12" type="ORF">DMAD_06194</name>
</gene>
<evidence type="ECO:0000256" key="10">
    <source>
        <dbReference type="PIRSR" id="PIRSR602401-1"/>
    </source>
</evidence>
<dbReference type="CDD" id="cd11054">
    <property type="entry name" value="CYP24A1-like"/>
    <property type="match status" value="1"/>
</dbReference>
<reference evidence="12 13" key="1">
    <citation type="submission" date="2024-02" db="EMBL/GenBank/DDBJ databases">
        <title>A chromosome-level genome assembly of Drosophila madeirensis, a fruit fly species endemic to Madeira island.</title>
        <authorList>
            <person name="Tomihara K."/>
            <person name="Llopart A."/>
            <person name="Yamamoto D."/>
        </authorList>
    </citation>
    <scope>NUCLEOTIDE SEQUENCE [LARGE SCALE GENOMIC DNA]</scope>
    <source>
        <strain evidence="12 13">RF1</strain>
    </source>
</reference>
<dbReference type="Proteomes" id="UP001500889">
    <property type="component" value="Chromosome J"/>
</dbReference>
<dbReference type="GO" id="GO:0020037">
    <property type="term" value="F:heme binding"/>
    <property type="evidence" value="ECO:0007669"/>
    <property type="project" value="InterPro"/>
</dbReference>
<dbReference type="GO" id="GO:0016020">
    <property type="term" value="C:membrane"/>
    <property type="evidence" value="ECO:0007669"/>
    <property type="project" value="UniProtKB-SubCell"/>
</dbReference>
<dbReference type="InterPro" id="IPR050479">
    <property type="entry name" value="CYP11_CYP27_families"/>
</dbReference>
<evidence type="ECO:0000256" key="5">
    <source>
        <dbReference type="ARBA" id="ARBA00022723"/>
    </source>
</evidence>
<dbReference type="PRINTS" id="PR00463">
    <property type="entry name" value="EP450I"/>
</dbReference>
<dbReference type="PROSITE" id="PS00086">
    <property type="entry name" value="CYTOCHROME_P450"/>
    <property type="match status" value="1"/>
</dbReference>
<dbReference type="PANTHER" id="PTHR24279">
    <property type="entry name" value="CYTOCHROME P450"/>
    <property type="match status" value="1"/>
</dbReference>
<dbReference type="GO" id="GO:0004497">
    <property type="term" value="F:monooxygenase activity"/>
    <property type="evidence" value="ECO:0007669"/>
    <property type="project" value="UniProtKB-KW"/>
</dbReference>
<keyword evidence="4 10" id="KW-0349">Heme</keyword>
<dbReference type="AlphaFoldDB" id="A0AAU9FPI8"/>
<evidence type="ECO:0000256" key="9">
    <source>
        <dbReference type="ARBA" id="ARBA00023136"/>
    </source>
</evidence>
<dbReference type="Gene3D" id="1.10.630.10">
    <property type="entry name" value="Cytochrome P450"/>
    <property type="match status" value="1"/>
</dbReference>
<name>A0AAU9FPI8_DROMD</name>
<dbReference type="PRINTS" id="PR00385">
    <property type="entry name" value="P450"/>
</dbReference>
<keyword evidence="7 10" id="KW-0408">Iron</keyword>
<comment type="similarity">
    <text evidence="3 11">Belongs to the cytochrome P450 family.</text>
</comment>
<keyword evidence="6 11" id="KW-0560">Oxidoreductase</keyword>
<sequence length="533" mass="61469">MIRRAVQQQGIRARYSLAGVQVTPRRTIDTAAASTSYMEQLEEEWNTAKPFAEIPGPTRWQLWRGFQKGGEFHDLDMSQLTDLYQSRFGDICRVPGLFGMPTTVFTFKVENFERVYRTEGQWPVRGGADPLLHYRANRKDGFFKDCVGLFSNGPEWGRLRSAANPVLMQHRNADLYLEPMQRVNTQFIDRIRAIRDKESEEVPGNFLDTINTLTFESVAVVALDRELGLLRDSEQKPEAQELFRNIKIFMQLFFELGIKPSVYKYISTPTYRKFSKASDVIFDTCSMYVNEAVARIEGQSAAERVGRRSILEQLLQINRKFAVVMAMDMLFGAVDTTTSALTGILLSLAKNPQQQQKLREEIVSMLPQPDRQFTLAEMKSLPYLRACIKEAMRMYPVTFGNVRSAGTDIVLDGYRIPQGTNLLMLSTNLLRDERFYPRPKEYLPERWVRPQGDDSTDSLLRNNLNPFVYLPFGFGPRMCVGKRIVDLEMELTVANLVRNFHIEFNYPTENAFTRSFLNMPNIPLRFKFTDVKY</sequence>
<dbReference type="GO" id="GO:0005506">
    <property type="term" value="F:iron ion binding"/>
    <property type="evidence" value="ECO:0007669"/>
    <property type="project" value="InterPro"/>
</dbReference>
<evidence type="ECO:0000256" key="7">
    <source>
        <dbReference type="ARBA" id="ARBA00023004"/>
    </source>
</evidence>
<accession>A0AAU9FPI8</accession>
<dbReference type="InterPro" id="IPR036396">
    <property type="entry name" value="Cyt_P450_sf"/>
</dbReference>
<evidence type="ECO:0000313" key="13">
    <source>
        <dbReference type="Proteomes" id="UP001500889"/>
    </source>
</evidence>
<dbReference type="GO" id="GO:0016705">
    <property type="term" value="F:oxidoreductase activity, acting on paired donors, with incorporation or reduction of molecular oxygen"/>
    <property type="evidence" value="ECO:0007669"/>
    <property type="project" value="InterPro"/>
</dbReference>
<keyword evidence="13" id="KW-1185">Reference proteome</keyword>
<proteinExistence type="inferred from homology"/>
<evidence type="ECO:0000313" key="12">
    <source>
        <dbReference type="EMBL" id="BFF97886.1"/>
    </source>
</evidence>
<dbReference type="Pfam" id="PF00067">
    <property type="entry name" value="p450"/>
    <property type="match status" value="1"/>
</dbReference>